<evidence type="ECO:0000313" key="2">
    <source>
        <dbReference type="Proteomes" id="UP001157418"/>
    </source>
</evidence>
<dbReference type="PANTHER" id="PTHR11014">
    <property type="entry name" value="PEPTIDASE M20 FAMILY MEMBER"/>
    <property type="match status" value="1"/>
</dbReference>
<keyword evidence="2" id="KW-1185">Reference proteome</keyword>
<accession>A0AAU9PDQ8</accession>
<gene>
    <name evidence="1" type="ORF">LVIROSA_LOCUS33966</name>
</gene>
<dbReference type="Gene3D" id="3.40.630.10">
    <property type="entry name" value="Zn peptidases"/>
    <property type="match status" value="1"/>
</dbReference>
<dbReference type="EMBL" id="CAKMRJ010005634">
    <property type="protein sequence ID" value="CAH1448415.1"/>
    <property type="molecule type" value="Genomic_DNA"/>
</dbReference>
<proteinExistence type="predicted"/>
<dbReference type="InterPro" id="IPR017439">
    <property type="entry name" value="Amidohydrolase"/>
</dbReference>
<dbReference type="Gene3D" id="3.30.70.360">
    <property type="match status" value="1"/>
</dbReference>
<name>A0AAU9PDQ8_9ASTR</name>
<dbReference type="GO" id="GO:0009850">
    <property type="term" value="P:auxin metabolic process"/>
    <property type="evidence" value="ECO:0007669"/>
    <property type="project" value="TreeGrafter"/>
</dbReference>
<organism evidence="1 2">
    <name type="scientific">Lactuca virosa</name>
    <dbReference type="NCBI Taxonomy" id="75947"/>
    <lineage>
        <taxon>Eukaryota</taxon>
        <taxon>Viridiplantae</taxon>
        <taxon>Streptophyta</taxon>
        <taxon>Embryophyta</taxon>
        <taxon>Tracheophyta</taxon>
        <taxon>Spermatophyta</taxon>
        <taxon>Magnoliopsida</taxon>
        <taxon>eudicotyledons</taxon>
        <taxon>Gunneridae</taxon>
        <taxon>Pentapetalae</taxon>
        <taxon>asterids</taxon>
        <taxon>campanulids</taxon>
        <taxon>Asterales</taxon>
        <taxon>Asteraceae</taxon>
        <taxon>Cichorioideae</taxon>
        <taxon>Cichorieae</taxon>
        <taxon>Lactucinae</taxon>
        <taxon>Lactuca</taxon>
    </lineage>
</organism>
<dbReference type="GO" id="GO:0010179">
    <property type="term" value="F:IAA-Ala conjugate hydrolase activity"/>
    <property type="evidence" value="ECO:0007669"/>
    <property type="project" value="TreeGrafter"/>
</dbReference>
<protein>
    <recommendedName>
        <fullName evidence="3">Peptidase M20 dimerisation domain-containing protein</fullName>
    </recommendedName>
</protein>
<dbReference type="Proteomes" id="UP001157418">
    <property type="component" value="Unassembled WGS sequence"/>
</dbReference>
<dbReference type="AlphaFoldDB" id="A0AAU9PDQ8"/>
<sequence>MIKEGVLEKVEAIFGLHLVLSSDSGVVASRSDDFLAGCGFFRAVIHAKGGHAVIPQDSVIDPILVVSYTSIKNNKKKIEEEEGTAWDIQEKTTEPPPLLQIAAAGSSLLLLRFVEPKGQPPPFCDRLATIENRHNFLLHSSSSSVRTHQLRRPSDSSCRTPSNTNTTIFATCLGFW</sequence>
<comment type="caution">
    <text evidence="1">The sequence shown here is derived from an EMBL/GenBank/DDBJ whole genome shotgun (WGS) entry which is preliminary data.</text>
</comment>
<dbReference type="GO" id="GO:0005783">
    <property type="term" value="C:endoplasmic reticulum"/>
    <property type="evidence" value="ECO:0007669"/>
    <property type="project" value="TreeGrafter"/>
</dbReference>
<reference evidence="1 2" key="1">
    <citation type="submission" date="2022-01" db="EMBL/GenBank/DDBJ databases">
        <authorList>
            <person name="Xiong W."/>
            <person name="Schranz E."/>
        </authorList>
    </citation>
    <scope>NUCLEOTIDE SEQUENCE [LARGE SCALE GENOMIC DNA]</scope>
</reference>
<dbReference type="PANTHER" id="PTHR11014:SF147">
    <property type="entry name" value="PEPTIDASE M20 DIMERISATION DOMAIN-CONTAINING PROTEIN"/>
    <property type="match status" value="1"/>
</dbReference>
<evidence type="ECO:0008006" key="3">
    <source>
        <dbReference type="Google" id="ProtNLM"/>
    </source>
</evidence>
<evidence type="ECO:0000313" key="1">
    <source>
        <dbReference type="EMBL" id="CAH1448415.1"/>
    </source>
</evidence>